<evidence type="ECO:0000256" key="5">
    <source>
        <dbReference type="ARBA" id="ARBA00023242"/>
    </source>
</evidence>
<sequence length="93" mass="11067">MSSWKKSSKVGQVQHRERSQPSTRQHLGLLEKKKDYKERAIDYQTKGNVIRELKKKALDKNPEEYYFNMVNTKLKVYQIFSFFNSHSPNSLTQ</sequence>
<evidence type="ECO:0000256" key="6">
    <source>
        <dbReference type="SAM" id="MobiDB-lite"/>
    </source>
</evidence>
<dbReference type="EMBL" id="CAJOBJ010047323">
    <property type="protein sequence ID" value="CAF4356915.1"/>
    <property type="molecule type" value="Genomic_DNA"/>
</dbReference>
<gene>
    <name evidence="11" type="ORF">BYL167_LOCUS38605</name>
    <name evidence="10" type="ORF">GIL414_LOCUS28223</name>
    <name evidence="9" type="ORF">OVN521_LOCUS30992</name>
    <name evidence="12" type="ORF">SMN809_LOCUS76347</name>
    <name evidence="8" type="ORF">UXM345_LOCUS30142</name>
    <name evidence="7" type="ORF">XDN619_LOCUS9460</name>
</gene>
<protein>
    <recommendedName>
        <fullName evidence="3">Probable U3 small nucleolar RNA-associated protein 11</fullName>
    </recommendedName>
</protein>
<dbReference type="EMBL" id="CAJOBI010334627">
    <property type="protein sequence ID" value="CAF5204006.1"/>
    <property type="molecule type" value="Genomic_DNA"/>
</dbReference>
<dbReference type="Proteomes" id="UP000681967">
    <property type="component" value="Unassembled WGS sequence"/>
</dbReference>
<evidence type="ECO:0000313" key="12">
    <source>
        <dbReference type="EMBL" id="CAF5204006.1"/>
    </source>
</evidence>
<dbReference type="PANTHER" id="PTHR12838:SF0">
    <property type="entry name" value="U3 SMALL NUCLEOLAR RNA-ASSOCIATED PROTEIN 11-RELATED"/>
    <property type="match status" value="1"/>
</dbReference>
<dbReference type="EMBL" id="CAJOBG010013223">
    <property type="protein sequence ID" value="CAF4292935.1"/>
    <property type="molecule type" value="Genomic_DNA"/>
</dbReference>
<keyword evidence="5" id="KW-0539">Nucleus</keyword>
<dbReference type="EMBL" id="CAJOBH010090630">
    <property type="protein sequence ID" value="CAF4563407.1"/>
    <property type="molecule type" value="Genomic_DNA"/>
</dbReference>
<evidence type="ECO:0000313" key="8">
    <source>
        <dbReference type="EMBL" id="CAF4240280.1"/>
    </source>
</evidence>
<dbReference type="Proteomes" id="UP000676336">
    <property type="component" value="Unassembled WGS sequence"/>
</dbReference>
<evidence type="ECO:0000313" key="13">
    <source>
        <dbReference type="Proteomes" id="UP000663866"/>
    </source>
</evidence>
<name>A0A820HD73_9BILA</name>
<dbReference type="Proteomes" id="UP000681720">
    <property type="component" value="Unassembled WGS sequence"/>
</dbReference>
<keyword evidence="13" id="KW-1185">Reference proteome</keyword>
<evidence type="ECO:0000256" key="1">
    <source>
        <dbReference type="ARBA" id="ARBA00004604"/>
    </source>
</evidence>
<dbReference type="PANTHER" id="PTHR12838">
    <property type="entry name" value="U3 SMALL NUCLEOLAR RNA-ASSOCIATED PROTEIN 11"/>
    <property type="match status" value="1"/>
</dbReference>
<dbReference type="Proteomes" id="UP000663887">
    <property type="component" value="Unassembled WGS sequence"/>
</dbReference>
<dbReference type="Pfam" id="PF03998">
    <property type="entry name" value="Utp11"/>
    <property type="match status" value="1"/>
</dbReference>
<reference evidence="9" key="1">
    <citation type="submission" date="2021-02" db="EMBL/GenBank/DDBJ databases">
        <authorList>
            <person name="Nowell W R."/>
        </authorList>
    </citation>
    <scope>NUCLEOTIDE SEQUENCE</scope>
</reference>
<comment type="similarity">
    <text evidence="2">Belongs to the UTP11 family.</text>
</comment>
<dbReference type="AlphaFoldDB" id="A0A820HD73"/>
<evidence type="ECO:0000313" key="10">
    <source>
        <dbReference type="EMBL" id="CAF4356915.1"/>
    </source>
</evidence>
<feature type="compositionally biased region" description="Polar residues" evidence="6">
    <location>
        <begin position="1"/>
        <end position="11"/>
    </location>
</feature>
<proteinExistence type="inferred from homology"/>
<dbReference type="EMBL" id="CAJOBF010007745">
    <property type="protein sequence ID" value="CAF4240280.1"/>
    <property type="molecule type" value="Genomic_DNA"/>
</dbReference>
<organism evidence="9 13">
    <name type="scientific">Rotaria magnacalcarata</name>
    <dbReference type="NCBI Taxonomy" id="392030"/>
    <lineage>
        <taxon>Eukaryota</taxon>
        <taxon>Metazoa</taxon>
        <taxon>Spiralia</taxon>
        <taxon>Gnathifera</taxon>
        <taxon>Rotifera</taxon>
        <taxon>Eurotatoria</taxon>
        <taxon>Bdelloidea</taxon>
        <taxon>Philodinida</taxon>
        <taxon>Philodinidae</taxon>
        <taxon>Rotaria</taxon>
    </lineage>
</organism>
<dbReference type="Proteomes" id="UP000663866">
    <property type="component" value="Unassembled WGS sequence"/>
</dbReference>
<dbReference type="GO" id="GO:0032040">
    <property type="term" value="C:small-subunit processome"/>
    <property type="evidence" value="ECO:0007669"/>
    <property type="project" value="InterPro"/>
</dbReference>
<dbReference type="Proteomes" id="UP000663842">
    <property type="component" value="Unassembled WGS sequence"/>
</dbReference>
<evidence type="ECO:0000256" key="3">
    <source>
        <dbReference type="ARBA" id="ARBA00020121"/>
    </source>
</evidence>
<dbReference type="InterPro" id="IPR007144">
    <property type="entry name" value="SSU_processome_Utp11"/>
</dbReference>
<accession>A0A820HD73</accession>
<comment type="caution">
    <text evidence="9">The sequence shown here is derived from an EMBL/GenBank/DDBJ whole genome shotgun (WGS) entry which is preliminary data.</text>
</comment>
<evidence type="ECO:0000313" key="9">
    <source>
        <dbReference type="EMBL" id="CAF4292935.1"/>
    </source>
</evidence>
<feature type="region of interest" description="Disordered" evidence="6">
    <location>
        <begin position="1"/>
        <end position="31"/>
    </location>
</feature>
<evidence type="ECO:0000256" key="2">
    <source>
        <dbReference type="ARBA" id="ARBA00008105"/>
    </source>
</evidence>
<dbReference type="EMBL" id="CAJNRG010003210">
    <property type="protein sequence ID" value="CAF2054798.1"/>
    <property type="molecule type" value="Genomic_DNA"/>
</dbReference>
<evidence type="ECO:0000256" key="4">
    <source>
        <dbReference type="ARBA" id="ARBA00022552"/>
    </source>
</evidence>
<keyword evidence="4" id="KW-0698">rRNA processing</keyword>
<dbReference type="GO" id="GO:0006364">
    <property type="term" value="P:rRNA processing"/>
    <property type="evidence" value="ECO:0007669"/>
    <property type="project" value="UniProtKB-KW"/>
</dbReference>
<evidence type="ECO:0000313" key="11">
    <source>
        <dbReference type="EMBL" id="CAF4563407.1"/>
    </source>
</evidence>
<evidence type="ECO:0000313" key="7">
    <source>
        <dbReference type="EMBL" id="CAF2054798.1"/>
    </source>
</evidence>
<comment type="subcellular location">
    <subcellularLocation>
        <location evidence="1">Nucleus</location>
        <location evidence="1">Nucleolus</location>
    </subcellularLocation>
</comment>